<dbReference type="PANTHER" id="PTHR35519">
    <property type="entry name" value="MEMBRANE PROTEINS"/>
    <property type="match status" value="1"/>
</dbReference>
<sequence length="213" mass="23871">MSQLIYKYLLKKTGLSNAIKIGNTDEDPYTEIIPNEELSFWQKKGAKRRRKIPTIYTPNDQAVLRSVQGKAYHLDLALHICGMRIGWGGIIGLIPAVGDIINLTLSMSLINKARQIEGGLPPDVLAKMTSNVIIDFLIGLIPFVGDFINIAFKANTRNFQMLERFLKKKYEVPHEIDNHAPGAIRLPSSDYEMLQTGKLSKQNVGNTVELPPR</sequence>
<organism evidence="2 3">
    <name type="scientific">[Candida] arabinofermentans NRRL YB-2248</name>
    <dbReference type="NCBI Taxonomy" id="983967"/>
    <lineage>
        <taxon>Eukaryota</taxon>
        <taxon>Fungi</taxon>
        <taxon>Dikarya</taxon>
        <taxon>Ascomycota</taxon>
        <taxon>Saccharomycotina</taxon>
        <taxon>Pichiomycetes</taxon>
        <taxon>Pichiales</taxon>
        <taxon>Pichiaceae</taxon>
        <taxon>Ogataea</taxon>
        <taxon>Ogataea/Candida clade</taxon>
    </lineage>
</organism>
<name>A0A1E4T1M6_9ASCO</name>
<evidence type="ECO:0000256" key="1">
    <source>
        <dbReference type="SAM" id="Phobius"/>
    </source>
</evidence>
<dbReference type="EMBL" id="KV453852">
    <property type="protein sequence ID" value="ODV85636.1"/>
    <property type="molecule type" value="Genomic_DNA"/>
</dbReference>
<evidence type="ECO:0000313" key="2">
    <source>
        <dbReference type="EMBL" id="ODV85636.1"/>
    </source>
</evidence>
<dbReference type="Proteomes" id="UP000094801">
    <property type="component" value="Unassembled WGS sequence"/>
</dbReference>
<protein>
    <recommendedName>
        <fullName evidence="4">DUF4112 domain-containing protein</fullName>
    </recommendedName>
</protein>
<dbReference type="InterPro" id="IPR025187">
    <property type="entry name" value="DUF4112"/>
</dbReference>
<dbReference type="OrthoDB" id="2103474at2759"/>
<feature type="transmembrane region" description="Helical" evidence="1">
    <location>
        <begin position="85"/>
        <end position="110"/>
    </location>
</feature>
<keyword evidence="3" id="KW-1185">Reference proteome</keyword>
<reference evidence="3" key="1">
    <citation type="submission" date="2016-04" db="EMBL/GenBank/DDBJ databases">
        <title>Comparative genomics of biotechnologically important yeasts.</title>
        <authorList>
            <consortium name="DOE Joint Genome Institute"/>
            <person name="Riley R."/>
            <person name="Haridas S."/>
            <person name="Wolfe K.H."/>
            <person name="Lopes M.R."/>
            <person name="Hittinger C.T."/>
            <person name="Goker M."/>
            <person name="Salamov A."/>
            <person name="Wisecaver J."/>
            <person name="Long T.M."/>
            <person name="Aerts A.L."/>
            <person name="Barry K."/>
            <person name="Choi C."/>
            <person name="Clum A."/>
            <person name="Coughlan A.Y."/>
            <person name="Deshpande S."/>
            <person name="Douglass A.P."/>
            <person name="Hanson S.J."/>
            <person name="Klenk H.-P."/>
            <person name="Labutti K."/>
            <person name="Lapidus A."/>
            <person name="Lindquist E."/>
            <person name="Lipzen A."/>
            <person name="Meier-Kolthoff J.P."/>
            <person name="Ohm R.A."/>
            <person name="Otillar R.P."/>
            <person name="Pangilinan J."/>
            <person name="Peng Y."/>
            <person name="Rokas A."/>
            <person name="Rosa C.A."/>
            <person name="Scheuner C."/>
            <person name="Sibirny A.A."/>
            <person name="Slot J.C."/>
            <person name="Stielow J.B."/>
            <person name="Sun H."/>
            <person name="Kurtzman C.P."/>
            <person name="Blackwell M."/>
            <person name="Grigoriev I.V."/>
            <person name="Jeffries T.W."/>
        </authorList>
    </citation>
    <scope>NUCLEOTIDE SEQUENCE [LARGE SCALE GENOMIC DNA]</scope>
    <source>
        <strain evidence="3">NRRL YB-2248</strain>
    </source>
</reference>
<evidence type="ECO:0008006" key="4">
    <source>
        <dbReference type="Google" id="ProtNLM"/>
    </source>
</evidence>
<accession>A0A1E4T1M6</accession>
<keyword evidence="1" id="KW-1133">Transmembrane helix</keyword>
<feature type="transmembrane region" description="Helical" evidence="1">
    <location>
        <begin position="130"/>
        <end position="152"/>
    </location>
</feature>
<keyword evidence="1" id="KW-0812">Transmembrane</keyword>
<dbReference type="PANTHER" id="PTHR35519:SF2">
    <property type="entry name" value="PH DOMAIN PROTEIN"/>
    <property type="match status" value="1"/>
</dbReference>
<dbReference type="AlphaFoldDB" id="A0A1E4T1M6"/>
<dbReference type="Pfam" id="PF13430">
    <property type="entry name" value="DUF4112"/>
    <property type="match status" value="1"/>
</dbReference>
<evidence type="ECO:0000313" key="3">
    <source>
        <dbReference type="Proteomes" id="UP000094801"/>
    </source>
</evidence>
<proteinExistence type="predicted"/>
<gene>
    <name evidence="2" type="ORF">CANARDRAFT_28393</name>
</gene>
<keyword evidence="1" id="KW-0472">Membrane</keyword>
<dbReference type="STRING" id="983967.A0A1E4T1M6"/>